<sequence>MKRIILLFSVLNIIFTTGCMPTEDKTIQSQDELVKLDHKERDFTAESPKNFIQIDEQHITDEKPKKRDVKGIYLHRYSIMDKNINTFIDLIKSTNLNAVVIDVKDDFGKLTYDSNIEMVNENRADSNFTVKNMEKLVQRLKEEDIYTIARVVVFKDPHLAEQKNEFALKRKDGSLWENDTGVKWIDPYKKDVWKYVTTISQEVADFGFDEIQYDYVRFPENAKKVEQEVTYDNKAAIEKDDNISAFLKFSKEQLEQHPIYVSADVFGLVTTAEDDMGIGQTWEKISPHVDYISPMTYPSHYAPNSYGIDNPDQHPYDLMTNAMKDALQKNENLKTTGKMPAIIRPWIQDFDFKSDYTKTDVQNQIQALEEQGINQYLIWNASNEYTKLTFESL</sequence>
<evidence type="ECO:0000313" key="2">
    <source>
        <dbReference type="EMBL" id="MFD1040569.1"/>
    </source>
</evidence>
<keyword evidence="3" id="KW-1185">Reference proteome</keyword>
<accession>A0ABW3LU49</accession>
<protein>
    <submittedName>
        <fullName evidence="2">Glycoside hydrolase</fullName>
    </submittedName>
</protein>
<dbReference type="Proteomes" id="UP001597040">
    <property type="component" value="Unassembled WGS sequence"/>
</dbReference>
<dbReference type="InterPro" id="IPR017853">
    <property type="entry name" value="GH"/>
</dbReference>
<dbReference type="GO" id="GO:0016787">
    <property type="term" value="F:hydrolase activity"/>
    <property type="evidence" value="ECO:0007669"/>
    <property type="project" value="UniProtKB-KW"/>
</dbReference>
<evidence type="ECO:0000313" key="3">
    <source>
        <dbReference type="Proteomes" id="UP001597040"/>
    </source>
</evidence>
<dbReference type="InterPro" id="IPR025275">
    <property type="entry name" value="DUF4015"/>
</dbReference>
<dbReference type="Pfam" id="PF13200">
    <property type="entry name" value="DUF4015"/>
    <property type="match status" value="1"/>
</dbReference>
<dbReference type="InterPro" id="IPR052177">
    <property type="entry name" value="Divisome_Glycosyl_Hydrolase"/>
</dbReference>
<evidence type="ECO:0000259" key="1">
    <source>
        <dbReference type="Pfam" id="PF13200"/>
    </source>
</evidence>
<dbReference type="PROSITE" id="PS51257">
    <property type="entry name" value="PROKAR_LIPOPROTEIN"/>
    <property type="match status" value="1"/>
</dbReference>
<comment type="caution">
    <text evidence="2">The sequence shown here is derived from an EMBL/GenBank/DDBJ whole genome shotgun (WGS) entry which is preliminary data.</text>
</comment>
<dbReference type="EMBL" id="JBHTKJ010000073">
    <property type="protein sequence ID" value="MFD1040569.1"/>
    <property type="molecule type" value="Genomic_DNA"/>
</dbReference>
<organism evidence="2 3">
    <name type="scientific">Virgibacillus byunsanensis</name>
    <dbReference type="NCBI Taxonomy" id="570945"/>
    <lineage>
        <taxon>Bacteria</taxon>
        <taxon>Bacillati</taxon>
        <taxon>Bacillota</taxon>
        <taxon>Bacilli</taxon>
        <taxon>Bacillales</taxon>
        <taxon>Bacillaceae</taxon>
        <taxon>Virgibacillus</taxon>
    </lineage>
</organism>
<name>A0ABW3LU49_9BACI</name>
<reference evidence="3" key="1">
    <citation type="journal article" date="2019" name="Int. J. Syst. Evol. Microbiol.">
        <title>The Global Catalogue of Microorganisms (GCM) 10K type strain sequencing project: providing services to taxonomists for standard genome sequencing and annotation.</title>
        <authorList>
            <consortium name="The Broad Institute Genomics Platform"/>
            <consortium name="The Broad Institute Genome Sequencing Center for Infectious Disease"/>
            <person name="Wu L."/>
            <person name="Ma J."/>
        </authorList>
    </citation>
    <scope>NUCLEOTIDE SEQUENCE [LARGE SCALE GENOMIC DNA]</scope>
    <source>
        <strain evidence="3">CCUG 56754</strain>
    </source>
</reference>
<feature type="domain" description="DUF4015" evidence="1">
    <location>
        <begin position="71"/>
        <end position="385"/>
    </location>
</feature>
<dbReference type="PANTHER" id="PTHR43405">
    <property type="entry name" value="GLYCOSYL HYDROLASE DIGH"/>
    <property type="match status" value="1"/>
</dbReference>
<dbReference type="SUPFAM" id="SSF51445">
    <property type="entry name" value="(Trans)glycosidases"/>
    <property type="match status" value="1"/>
</dbReference>
<proteinExistence type="predicted"/>
<dbReference type="PANTHER" id="PTHR43405:SF1">
    <property type="entry name" value="GLYCOSYL HYDROLASE DIGH"/>
    <property type="match status" value="1"/>
</dbReference>
<gene>
    <name evidence="2" type="ORF">ACFQ3N_19515</name>
</gene>
<dbReference type="Gene3D" id="3.20.20.80">
    <property type="entry name" value="Glycosidases"/>
    <property type="match status" value="1"/>
</dbReference>
<keyword evidence="2" id="KW-0378">Hydrolase</keyword>
<dbReference type="RefSeq" id="WP_390364759.1">
    <property type="nucleotide sequence ID" value="NZ_JBHTKJ010000073.1"/>
</dbReference>